<dbReference type="InterPro" id="IPR003033">
    <property type="entry name" value="SCP2_sterol-bd_dom"/>
</dbReference>
<dbReference type="SUPFAM" id="SSF55718">
    <property type="entry name" value="SCP-like"/>
    <property type="match status" value="1"/>
</dbReference>
<dbReference type="PANTHER" id="PTHR10094:SF25">
    <property type="entry name" value="SCP2 STEROL-BINDING DOMAIN-CONTAINING PROTEIN 1"/>
    <property type="match status" value="1"/>
</dbReference>
<dbReference type="Gene3D" id="3.30.1050.10">
    <property type="entry name" value="SCP2 sterol-binding domain"/>
    <property type="match status" value="1"/>
</dbReference>
<gene>
    <name evidence="2" type="ORF">METZ01_LOCUS235356</name>
</gene>
<dbReference type="Pfam" id="PF02036">
    <property type="entry name" value="SCP2"/>
    <property type="match status" value="1"/>
</dbReference>
<dbReference type="AlphaFoldDB" id="A0A382H5P2"/>
<accession>A0A382H5P2</accession>
<name>A0A382H5P2_9ZZZZ</name>
<dbReference type="GO" id="GO:0005829">
    <property type="term" value="C:cytosol"/>
    <property type="evidence" value="ECO:0007669"/>
    <property type="project" value="TreeGrafter"/>
</dbReference>
<dbReference type="InterPro" id="IPR036527">
    <property type="entry name" value="SCP2_sterol-bd_dom_sf"/>
</dbReference>
<dbReference type="EMBL" id="UINC01059271">
    <property type="protein sequence ID" value="SVB82502.1"/>
    <property type="molecule type" value="Genomic_DNA"/>
</dbReference>
<evidence type="ECO:0000313" key="2">
    <source>
        <dbReference type="EMBL" id="SVB82502.1"/>
    </source>
</evidence>
<sequence>MSLEQVTTGMREAVGEDCGLGASVKWDFGDGTFLMLDASQVPNLISNEDGEVDCTLKISLDDFIAMTQGELDGTSAFMSGRLKIEGDMGIAMKLQSVLKR</sequence>
<feature type="domain" description="SCP2" evidence="1">
    <location>
        <begin position="46"/>
        <end position="99"/>
    </location>
</feature>
<reference evidence="2" key="1">
    <citation type="submission" date="2018-05" db="EMBL/GenBank/DDBJ databases">
        <authorList>
            <person name="Lanie J.A."/>
            <person name="Ng W.-L."/>
            <person name="Kazmierczak K.M."/>
            <person name="Andrzejewski T.M."/>
            <person name="Davidsen T.M."/>
            <person name="Wayne K.J."/>
            <person name="Tettelin H."/>
            <person name="Glass J.I."/>
            <person name="Rusch D."/>
            <person name="Podicherti R."/>
            <person name="Tsui H.-C.T."/>
            <person name="Winkler M.E."/>
        </authorList>
    </citation>
    <scope>NUCLEOTIDE SEQUENCE</scope>
</reference>
<protein>
    <recommendedName>
        <fullName evidence="1">SCP2 domain-containing protein</fullName>
    </recommendedName>
</protein>
<dbReference type="PANTHER" id="PTHR10094">
    <property type="entry name" value="STEROL CARRIER PROTEIN 2 SCP-2 FAMILY PROTEIN"/>
    <property type="match status" value="1"/>
</dbReference>
<proteinExistence type="predicted"/>
<organism evidence="2">
    <name type="scientific">marine metagenome</name>
    <dbReference type="NCBI Taxonomy" id="408172"/>
    <lineage>
        <taxon>unclassified sequences</taxon>
        <taxon>metagenomes</taxon>
        <taxon>ecological metagenomes</taxon>
    </lineage>
</organism>
<evidence type="ECO:0000259" key="1">
    <source>
        <dbReference type="Pfam" id="PF02036"/>
    </source>
</evidence>